<dbReference type="Proteomes" id="UP000053240">
    <property type="component" value="Unassembled WGS sequence"/>
</dbReference>
<protein>
    <recommendedName>
        <fullName evidence="3">acid phosphatase</fullName>
        <ecNumber evidence="3">3.1.3.2</ecNumber>
    </recommendedName>
</protein>
<dbReference type="InterPro" id="IPR033379">
    <property type="entry name" value="Acid_Pase_AS"/>
</dbReference>
<evidence type="ECO:0000256" key="3">
    <source>
        <dbReference type="ARBA" id="ARBA00012646"/>
    </source>
</evidence>
<dbReference type="InterPro" id="IPR029033">
    <property type="entry name" value="His_PPase_superfam"/>
</dbReference>
<dbReference type="FunCoup" id="A0A194QLA6">
    <property type="interactions" value="538"/>
</dbReference>
<keyword evidence="9" id="KW-0812">Transmembrane</keyword>
<dbReference type="Pfam" id="PF00328">
    <property type="entry name" value="His_Phos_2"/>
    <property type="match status" value="1"/>
</dbReference>
<dbReference type="InParanoid" id="A0A194QLA6"/>
<dbReference type="SUPFAM" id="SSF53254">
    <property type="entry name" value="Phosphoglycerate mutase-like"/>
    <property type="match status" value="1"/>
</dbReference>
<dbReference type="PROSITE" id="PS00616">
    <property type="entry name" value="HIS_ACID_PHOSPHAT_1"/>
    <property type="match status" value="1"/>
</dbReference>
<evidence type="ECO:0000256" key="6">
    <source>
        <dbReference type="ARBA" id="ARBA00023157"/>
    </source>
</evidence>
<dbReference type="InterPro" id="IPR000560">
    <property type="entry name" value="His_Pase_clade-2"/>
</dbReference>
<feature type="chain" id="PRO_5008264432" description="acid phosphatase" evidence="10">
    <location>
        <begin position="18"/>
        <end position="490"/>
    </location>
</feature>
<evidence type="ECO:0000256" key="1">
    <source>
        <dbReference type="ARBA" id="ARBA00000032"/>
    </source>
</evidence>
<dbReference type="CDD" id="cd07061">
    <property type="entry name" value="HP_HAP_like"/>
    <property type="match status" value="1"/>
</dbReference>
<evidence type="ECO:0000256" key="7">
    <source>
        <dbReference type="ARBA" id="ARBA00023180"/>
    </source>
</evidence>
<gene>
    <name evidence="11" type="ORF">RR48_14056</name>
</gene>
<evidence type="ECO:0000256" key="8">
    <source>
        <dbReference type="SAM" id="MobiDB-lite"/>
    </source>
</evidence>
<keyword evidence="6" id="KW-1015">Disulfide bond</keyword>
<evidence type="ECO:0000256" key="2">
    <source>
        <dbReference type="ARBA" id="ARBA00005375"/>
    </source>
</evidence>
<comment type="catalytic activity">
    <reaction evidence="1">
        <text>a phosphate monoester + H2O = an alcohol + phosphate</text>
        <dbReference type="Rhea" id="RHEA:15017"/>
        <dbReference type="ChEBI" id="CHEBI:15377"/>
        <dbReference type="ChEBI" id="CHEBI:30879"/>
        <dbReference type="ChEBI" id="CHEBI:43474"/>
        <dbReference type="ChEBI" id="CHEBI:67140"/>
        <dbReference type="EC" id="3.1.3.2"/>
    </reaction>
</comment>
<evidence type="ECO:0000256" key="9">
    <source>
        <dbReference type="SAM" id="Phobius"/>
    </source>
</evidence>
<dbReference type="AlphaFoldDB" id="A0A194QLA6"/>
<dbReference type="InterPro" id="IPR050645">
    <property type="entry name" value="Histidine_acid_phosphatase"/>
</dbReference>
<dbReference type="EMBL" id="KQ461196">
    <property type="protein sequence ID" value="KPJ06317.1"/>
    <property type="molecule type" value="Genomic_DNA"/>
</dbReference>
<evidence type="ECO:0000256" key="5">
    <source>
        <dbReference type="ARBA" id="ARBA00022801"/>
    </source>
</evidence>
<keyword evidence="12" id="KW-1185">Reference proteome</keyword>
<keyword evidence="7" id="KW-0325">Glycoprotein</keyword>
<keyword evidence="9" id="KW-0472">Membrane</keyword>
<feature type="transmembrane region" description="Helical" evidence="9">
    <location>
        <begin position="366"/>
        <end position="383"/>
    </location>
</feature>
<proteinExistence type="inferred from homology"/>
<dbReference type="GO" id="GO:0003993">
    <property type="term" value="F:acid phosphatase activity"/>
    <property type="evidence" value="ECO:0007669"/>
    <property type="project" value="UniProtKB-EC"/>
</dbReference>
<feature type="region of interest" description="Disordered" evidence="8">
    <location>
        <begin position="431"/>
        <end position="452"/>
    </location>
</feature>
<keyword evidence="5" id="KW-0378">Hydrolase</keyword>
<evidence type="ECO:0000313" key="12">
    <source>
        <dbReference type="Proteomes" id="UP000053240"/>
    </source>
</evidence>
<sequence length="490" mass="56870">MYLSLGVFLCLLCQSFGEVSIKYAAIIYRHGDRTPIDPYPTDPWRNESLWPVRFGQLTNIGKRQHYALGQWFRKRYSNIITDKYDSKKVYVRSTNVDRTLMSAEVNLAGMYPPTGKEVWNDHLNWQPIPIHTRPEHDDEVLAMKRKCAQYDIAKNNFINSRAYEDHLSKYEGLMDYLTQHTLRKIKDFEDINDIYNILFIEDLYNLTLPKWTHSVFPDKLKEPACYSFSIATATPLMARLLAGPLLKTIVNNMLNKMSEQPDALTMSIYSGHDFTIANILSALGLFDGNCPSYTSTIILELLNDNSTHDYYVRISYRNTTDIVEPLILNIPNCGEMCPIQRFIQIYDNLISVDWESDCLVQNNNNLIIYFFITIHIFIFILYLQDNYSDVFKQEKRNELLRNRRIATDETKTCLCPDLEHNVDANNVEKPQLSENTVSTSPPRVPSNPRNGTQLTQQQNCLCVKFLVFRSKLADPAHDHNRLNIVQFTTE</sequence>
<organism evidence="11 12">
    <name type="scientific">Papilio machaon</name>
    <name type="common">Old World swallowtail butterfly</name>
    <dbReference type="NCBI Taxonomy" id="76193"/>
    <lineage>
        <taxon>Eukaryota</taxon>
        <taxon>Metazoa</taxon>
        <taxon>Ecdysozoa</taxon>
        <taxon>Arthropoda</taxon>
        <taxon>Hexapoda</taxon>
        <taxon>Insecta</taxon>
        <taxon>Pterygota</taxon>
        <taxon>Neoptera</taxon>
        <taxon>Endopterygota</taxon>
        <taxon>Lepidoptera</taxon>
        <taxon>Glossata</taxon>
        <taxon>Ditrysia</taxon>
        <taxon>Papilionoidea</taxon>
        <taxon>Papilionidae</taxon>
        <taxon>Papilioninae</taxon>
        <taxon>Papilio</taxon>
    </lineage>
</organism>
<feature type="signal peptide" evidence="10">
    <location>
        <begin position="1"/>
        <end position="17"/>
    </location>
</feature>
<comment type="similarity">
    <text evidence="2">Belongs to the histidine acid phosphatase family.</text>
</comment>
<accession>A0A194QLA6</accession>
<evidence type="ECO:0000256" key="4">
    <source>
        <dbReference type="ARBA" id="ARBA00022729"/>
    </source>
</evidence>
<keyword evidence="9" id="KW-1133">Transmembrane helix</keyword>
<evidence type="ECO:0000256" key="10">
    <source>
        <dbReference type="SAM" id="SignalP"/>
    </source>
</evidence>
<name>A0A194QLA6_PAPMA</name>
<evidence type="ECO:0000313" key="11">
    <source>
        <dbReference type="EMBL" id="KPJ06317.1"/>
    </source>
</evidence>
<dbReference type="EC" id="3.1.3.2" evidence="3"/>
<dbReference type="PANTHER" id="PTHR11567">
    <property type="entry name" value="ACID PHOSPHATASE-RELATED"/>
    <property type="match status" value="1"/>
</dbReference>
<dbReference type="STRING" id="76193.A0A194QLA6"/>
<feature type="compositionally biased region" description="Polar residues" evidence="8">
    <location>
        <begin position="432"/>
        <end position="452"/>
    </location>
</feature>
<reference evidence="11 12" key="1">
    <citation type="journal article" date="2015" name="Nat. Commun.">
        <title>Outbred genome sequencing and CRISPR/Cas9 gene editing in butterflies.</title>
        <authorList>
            <person name="Li X."/>
            <person name="Fan D."/>
            <person name="Zhang W."/>
            <person name="Liu G."/>
            <person name="Zhang L."/>
            <person name="Zhao L."/>
            <person name="Fang X."/>
            <person name="Chen L."/>
            <person name="Dong Y."/>
            <person name="Chen Y."/>
            <person name="Ding Y."/>
            <person name="Zhao R."/>
            <person name="Feng M."/>
            <person name="Zhu Y."/>
            <person name="Feng Y."/>
            <person name="Jiang X."/>
            <person name="Zhu D."/>
            <person name="Xiang H."/>
            <person name="Feng X."/>
            <person name="Li S."/>
            <person name="Wang J."/>
            <person name="Zhang G."/>
            <person name="Kronforst M.R."/>
            <person name="Wang W."/>
        </authorList>
    </citation>
    <scope>NUCLEOTIDE SEQUENCE [LARGE SCALE GENOMIC DNA]</scope>
    <source>
        <strain evidence="11">Ya'a_city_454_Pm</strain>
        <tissue evidence="11">Whole body</tissue>
    </source>
</reference>
<keyword evidence="4 10" id="KW-0732">Signal</keyword>
<dbReference type="PANTHER" id="PTHR11567:SF211">
    <property type="entry name" value="PROSTATIC ACID PHOSPHATASE"/>
    <property type="match status" value="1"/>
</dbReference>
<dbReference type="Gene3D" id="3.40.50.1240">
    <property type="entry name" value="Phosphoglycerate mutase-like"/>
    <property type="match status" value="1"/>
</dbReference>